<evidence type="ECO:0000313" key="2">
    <source>
        <dbReference type="WBParaSite" id="ES5_v2.g784.t1"/>
    </source>
</evidence>
<organism evidence="1 2">
    <name type="scientific">Panagrolaimus sp. ES5</name>
    <dbReference type="NCBI Taxonomy" id="591445"/>
    <lineage>
        <taxon>Eukaryota</taxon>
        <taxon>Metazoa</taxon>
        <taxon>Ecdysozoa</taxon>
        <taxon>Nematoda</taxon>
        <taxon>Chromadorea</taxon>
        <taxon>Rhabditida</taxon>
        <taxon>Tylenchina</taxon>
        <taxon>Panagrolaimomorpha</taxon>
        <taxon>Panagrolaimoidea</taxon>
        <taxon>Panagrolaimidae</taxon>
        <taxon>Panagrolaimus</taxon>
    </lineage>
</organism>
<proteinExistence type="predicted"/>
<accession>A0AC34GT43</accession>
<dbReference type="WBParaSite" id="ES5_v2.g784.t1">
    <property type="protein sequence ID" value="ES5_v2.g784.t1"/>
    <property type="gene ID" value="ES5_v2.g784"/>
</dbReference>
<reference evidence="2" key="1">
    <citation type="submission" date="2022-11" db="UniProtKB">
        <authorList>
            <consortium name="WormBaseParasite"/>
        </authorList>
    </citation>
    <scope>IDENTIFICATION</scope>
</reference>
<evidence type="ECO:0000313" key="1">
    <source>
        <dbReference type="Proteomes" id="UP000887579"/>
    </source>
</evidence>
<protein>
    <submittedName>
        <fullName evidence="2">Serine aminopeptidase S33 domain-containing protein</fullName>
    </submittedName>
</protein>
<name>A0AC34GT43_9BILA</name>
<sequence>MKLSQNFEEPISTGQRSALKNEEFEKLLSADSHGIVVYFHGNSFDRTNPHRVDLYNRLSAMNFHVLSIDYRGYGDSSGTSSEDGLAEDAHFIYNYAIEKAPNKPIYVWGHSMGSGVSARFVAELSDKRMAPWGTILESPFNNIHDAVKNHPFAKPWLFFGKWFDKLMIDKWIASGLKMESDKSIQRFKCPVLILHAADDNIIPIENGKKLANAAKKADIDVKFVEFEANLGLRHNWIHRAPHFISITTEFFDYCEKHAKGKIAENRQQEVHIDH</sequence>
<dbReference type="Proteomes" id="UP000887579">
    <property type="component" value="Unplaced"/>
</dbReference>